<gene>
    <name evidence="8" type="ORF">J2S00_002412</name>
</gene>
<dbReference type="PANTHER" id="PTHR34856:SF2">
    <property type="entry name" value="PROTEIN NRFD"/>
    <property type="match status" value="1"/>
</dbReference>
<dbReference type="EMBL" id="JAUSUQ010000008">
    <property type="protein sequence ID" value="MDQ0339624.1"/>
    <property type="molecule type" value="Genomic_DNA"/>
</dbReference>
<protein>
    <submittedName>
        <fullName evidence="8">Polysulfide reductase chain C</fullName>
    </submittedName>
</protein>
<organism evidence="8 9">
    <name type="scientific">Caldalkalibacillus uzonensis</name>
    <dbReference type="NCBI Taxonomy" id="353224"/>
    <lineage>
        <taxon>Bacteria</taxon>
        <taxon>Bacillati</taxon>
        <taxon>Bacillota</taxon>
        <taxon>Bacilli</taxon>
        <taxon>Bacillales</taxon>
        <taxon>Bacillaceae</taxon>
        <taxon>Caldalkalibacillus</taxon>
    </lineage>
</organism>
<sequence>MPYIYELTQLKSPHFPWQVIAYLFVNGIAAGAFLIAALLQAYGGKFIKDGLHKAYYITCLLMPFCGLFLIGKLQIKTRFTNVLWNSRDGVLMLNTNSPMSVGAWVLTTFSLFAVIAFIYAVNKDGLIRWGWFQRLGSLARYLHERGPVSKIYLTVGAALAAWFASYLGILVTTTHVPSWNATPFIPMLWIVSAVAVGTSVIILTLLFFKRREYESLIEGLNRVVISVLVINLAAIALFVFGLGEWSHTVNSGHYGWLLWAGTVVLGHLLPLILKLKPGLIGARTNLILSSFLIILGGLLLRYVVIMGPQSFW</sequence>
<feature type="transmembrane region" description="Helical" evidence="7">
    <location>
        <begin position="285"/>
        <end position="304"/>
    </location>
</feature>
<keyword evidence="9" id="KW-1185">Reference proteome</keyword>
<dbReference type="InterPro" id="IPR005614">
    <property type="entry name" value="NrfD-like"/>
</dbReference>
<feature type="transmembrane region" description="Helical" evidence="7">
    <location>
        <begin position="184"/>
        <end position="208"/>
    </location>
</feature>
<dbReference type="PANTHER" id="PTHR34856">
    <property type="entry name" value="PROTEIN NRFD"/>
    <property type="match status" value="1"/>
</dbReference>
<feature type="transmembrane region" description="Helical" evidence="7">
    <location>
        <begin position="151"/>
        <end position="172"/>
    </location>
</feature>
<dbReference type="Gene3D" id="1.20.1630.10">
    <property type="entry name" value="Formate dehydrogenase/DMSO reductase domain"/>
    <property type="match status" value="1"/>
</dbReference>
<evidence type="ECO:0000256" key="7">
    <source>
        <dbReference type="SAM" id="Phobius"/>
    </source>
</evidence>
<evidence type="ECO:0000256" key="1">
    <source>
        <dbReference type="ARBA" id="ARBA00004651"/>
    </source>
</evidence>
<feature type="transmembrane region" description="Helical" evidence="7">
    <location>
        <begin position="101"/>
        <end position="121"/>
    </location>
</feature>
<feature type="transmembrane region" description="Helical" evidence="7">
    <location>
        <begin position="54"/>
        <end position="75"/>
    </location>
</feature>
<feature type="transmembrane region" description="Helical" evidence="7">
    <location>
        <begin position="220"/>
        <end position="242"/>
    </location>
</feature>
<comment type="similarity">
    <text evidence="2">Belongs to the NrfD family.</text>
</comment>
<proteinExistence type="inferred from homology"/>
<accession>A0ABU0CT83</accession>
<evidence type="ECO:0000256" key="3">
    <source>
        <dbReference type="ARBA" id="ARBA00022475"/>
    </source>
</evidence>
<dbReference type="RefSeq" id="WP_307339877.1">
    <property type="nucleotide sequence ID" value="NZ_JAUSUQ010000008.1"/>
</dbReference>
<dbReference type="Pfam" id="PF03916">
    <property type="entry name" value="NrfD"/>
    <property type="match status" value="1"/>
</dbReference>
<dbReference type="Proteomes" id="UP001232445">
    <property type="component" value="Unassembled WGS sequence"/>
</dbReference>
<evidence type="ECO:0000313" key="9">
    <source>
        <dbReference type="Proteomes" id="UP001232445"/>
    </source>
</evidence>
<comment type="caution">
    <text evidence="8">The sequence shown here is derived from an EMBL/GenBank/DDBJ whole genome shotgun (WGS) entry which is preliminary data.</text>
</comment>
<evidence type="ECO:0000256" key="6">
    <source>
        <dbReference type="ARBA" id="ARBA00023136"/>
    </source>
</evidence>
<keyword evidence="5 7" id="KW-1133">Transmembrane helix</keyword>
<reference evidence="8 9" key="1">
    <citation type="submission" date="2023-07" db="EMBL/GenBank/DDBJ databases">
        <title>Genomic Encyclopedia of Type Strains, Phase IV (KMG-IV): sequencing the most valuable type-strain genomes for metagenomic binning, comparative biology and taxonomic classification.</title>
        <authorList>
            <person name="Goeker M."/>
        </authorList>
    </citation>
    <scope>NUCLEOTIDE SEQUENCE [LARGE SCALE GENOMIC DNA]</scope>
    <source>
        <strain evidence="8 9">DSM 17740</strain>
    </source>
</reference>
<keyword evidence="4 7" id="KW-0812">Transmembrane</keyword>
<comment type="subcellular location">
    <subcellularLocation>
        <location evidence="1">Cell membrane</location>
        <topology evidence="1">Multi-pass membrane protein</topology>
    </subcellularLocation>
</comment>
<feature type="transmembrane region" description="Helical" evidence="7">
    <location>
        <begin position="20"/>
        <end position="42"/>
    </location>
</feature>
<feature type="transmembrane region" description="Helical" evidence="7">
    <location>
        <begin position="254"/>
        <end position="273"/>
    </location>
</feature>
<dbReference type="InterPro" id="IPR052049">
    <property type="entry name" value="Electron_transfer_protein"/>
</dbReference>
<evidence type="ECO:0000256" key="2">
    <source>
        <dbReference type="ARBA" id="ARBA00008929"/>
    </source>
</evidence>
<keyword evidence="3" id="KW-1003">Cell membrane</keyword>
<evidence type="ECO:0000256" key="5">
    <source>
        <dbReference type="ARBA" id="ARBA00022989"/>
    </source>
</evidence>
<name>A0ABU0CT83_9BACI</name>
<evidence type="ECO:0000313" key="8">
    <source>
        <dbReference type="EMBL" id="MDQ0339624.1"/>
    </source>
</evidence>
<keyword evidence="6 7" id="KW-0472">Membrane</keyword>
<evidence type="ECO:0000256" key="4">
    <source>
        <dbReference type="ARBA" id="ARBA00022692"/>
    </source>
</evidence>